<dbReference type="InterPro" id="IPR051196">
    <property type="entry name" value="RSAD2/Viperin_antiviral"/>
</dbReference>
<dbReference type="SFLD" id="SFLDS00029">
    <property type="entry name" value="Radical_SAM"/>
    <property type="match status" value="1"/>
</dbReference>
<dbReference type="PROSITE" id="PS51918">
    <property type="entry name" value="RADICAL_SAM"/>
    <property type="match status" value="1"/>
</dbReference>
<dbReference type="Gene3D" id="3.20.20.70">
    <property type="entry name" value="Aldolase class I"/>
    <property type="match status" value="1"/>
</dbReference>
<evidence type="ECO:0000256" key="6">
    <source>
        <dbReference type="ARBA" id="ARBA00023014"/>
    </source>
</evidence>
<dbReference type="GO" id="GO:0051607">
    <property type="term" value="P:defense response to virus"/>
    <property type="evidence" value="ECO:0007669"/>
    <property type="project" value="UniProtKB-KW"/>
</dbReference>
<evidence type="ECO:0000256" key="1">
    <source>
        <dbReference type="ARBA" id="ARBA00001966"/>
    </source>
</evidence>
<organism evidence="9 10">
    <name type="scientific">Arthroderma benhamiae (strain ATCC MYA-4681 / CBS 112371)</name>
    <name type="common">Trichophyton mentagrophytes</name>
    <dbReference type="NCBI Taxonomy" id="663331"/>
    <lineage>
        <taxon>Eukaryota</taxon>
        <taxon>Fungi</taxon>
        <taxon>Dikarya</taxon>
        <taxon>Ascomycota</taxon>
        <taxon>Pezizomycotina</taxon>
        <taxon>Eurotiomycetes</taxon>
        <taxon>Eurotiomycetidae</taxon>
        <taxon>Onygenales</taxon>
        <taxon>Arthrodermataceae</taxon>
        <taxon>Trichophyton</taxon>
    </lineage>
</organism>
<dbReference type="GO" id="GO:0046872">
    <property type="term" value="F:metal ion binding"/>
    <property type="evidence" value="ECO:0007669"/>
    <property type="project" value="UniProtKB-KW"/>
</dbReference>
<gene>
    <name evidence="9" type="ORF">ARB_03138</name>
</gene>
<dbReference type="EMBL" id="ABSU01000034">
    <property type="protein sequence ID" value="EFE29797.1"/>
    <property type="molecule type" value="Genomic_DNA"/>
</dbReference>
<dbReference type="GeneID" id="9525789"/>
<dbReference type="GO" id="GO:0003824">
    <property type="term" value="F:catalytic activity"/>
    <property type="evidence" value="ECO:0007669"/>
    <property type="project" value="InterPro"/>
</dbReference>
<sequence length="339" mass="39299">MPLFRSFPDIPAQSSQQIALYLTILLSSVISVLLSWSLRPVRKRPVSVNYHFTRQCNKSCGFCFHTATTSFKLSIPEAKRGLFSLKQAGMQKINFAGGEPFMYPKFLGQMIQFCKEELRLESVSIVTDGSLVKRDFLERYGRFIDILAVSCDSFNEQTNIEIGRGKGDQVPQLFRIAEWCREYGIKFKLNTVVCNLNYQEDMNPVVEKLQPFRWKCFQVLMVQGENDSDKTLRDVRKFQITDQQYEEFCRRHEHQPSFVAEPNNLMAKSYLILDEYMRFLDRDGREPSASILDVDVFTALGQVYWDETSFNRRGGIYDWSRETNQSSCGSGDDSKALEW</sequence>
<keyword evidence="4" id="KW-0479">Metal-binding</keyword>
<keyword evidence="2" id="KW-0004">4Fe-4S</keyword>
<dbReference type="Pfam" id="PF04055">
    <property type="entry name" value="Radical_SAM"/>
    <property type="match status" value="1"/>
</dbReference>
<accession>D4B3U9</accession>
<dbReference type="SUPFAM" id="SSF102114">
    <property type="entry name" value="Radical SAM enzymes"/>
    <property type="match status" value="1"/>
</dbReference>
<protein>
    <recommendedName>
        <fullName evidence="8">Radical SAM core domain-containing protein</fullName>
    </recommendedName>
</protein>
<dbReference type="SFLD" id="SFLDF00318">
    <property type="entry name" value="Viperin"/>
    <property type="match status" value="1"/>
</dbReference>
<dbReference type="OMA" id="ERWFKKY"/>
<keyword evidence="5" id="KW-0408">Iron</keyword>
<dbReference type="STRING" id="663331.D4B3U9"/>
<dbReference type="InterPro" id="IPR007197">
    <property type="entry name" value="rSAM"/>
</dbReference>
<comment type="cofactor">
    <cofactor evidence="1">
        <name>[4Fe-4S] cluster</name>
        <dbReference type="ChEBI" id="CHEBI:49883"/>
    </cofactor>
</comment>
<dbReference type="SFLD" id="SFLDG01067">
    <property type="entry name" value="SPASM/twitch_domain_containing"/>
    <property type="match status" value="1"/>
</dbReference>
<keyword evidence="10" id="KW-1185">Reference proteome</keyword>
<dbReference type="SFLD" id="SFLDG01088">
    <property type="entry name" value="antiviral_proteins"/>
    <property type="match status" value="1"/>
</dbReference>
<comment type="caution">
    <text evidence="9">The sequence shown here is derived from an EMBL/GenBank/DDBJ whole genome shotgun (WGS) entry which is preliminary data.</text>
</comment>
<dbReference type="Proteomes" id="UP000008866">
    <property type="component" value="Unassembled WGS sequence"/>
</dbReference>
<dbReference type="OrthoDB" id="549750at2759"/>
<evidence type="ECO:0000256" key="4">
    <source>
        <dbReference type="ARBA" id="ARBA00022723"/>
    </source>
</evidence>
<evidence type="ECO:0000256" key="5">
    <source>
        <dbReference type="ARBA" id="ARBA00023004"/>
    </source>
</evidence>
<evidence type="ECO:0000313" key="10">
    <source>
        <dbReference type="Proteomes" id="UP000008866"/>
    </source>
</evidence>
<proteinExistence type="predicted"/>
<evidence type="ECO:0000313" key="9">
    <source>
        <dbReference type="EMBL" id="EFE29797.1"/>
    </source>
</evidence>
<dbReference type="CDD" id="cd01335">
    <property type="entry name" value="Radical_SAM"/>
    <property type="match status" value="1"/>
</dbReference>
<dbReference type="PANTHER" id="PTHR21339">
    <property type="entry name" value="RADICAL S-ADENOSYL METHIONINE DOMAIN-CONTAINING PROTEIN 2"/>
    <property type="match status" value="1"/>
</dbReference>
<dbReference type="InterPro" id="IPR013785">
    <property type="entry name" value="Aldolase_TIM"/>
</dbReference>
<dbReference type="RefSeq" id="XP_003010437.1">
    <property type="nucleotide sequence ID" value="XM_003010391.1"/>
</dbReference>
<evidence type="ECO:0000256" key="3">
    <source>
        <dbReference type="ARBA" id="ARBA00022691"/>
    </source>
</evidence>
<feature type="domain" description="Radical SAM core" evidence="8">
    <location>
        <begin position="42"/>
        <end position="257"/>
    </location>
</feature>
<dbReference type="PANTHER" id="PTHR21339:SF0">
    <property type="entry name" value="S-ADENOSYLMETHIONINE-DEPENDENT NUCLEOTIDE DEHYDRATASE RSAD2"/>
    <property type="match status" value="1"/>
</dbReference>
<dbReference type="KEGG" id="abe:ARB_03138"/>
<evidence type="ECO:0000256" key="2">
    <source>
        <dbReference type="ARBA" id="ARBA00022485"/>
    </source>
</evidence>
<keyword evidence="7" id="KW-0051">Antiviral defense</keyword>
<evidence type="ECO:0000256" key="7">
    <source>
        <dbReference type="ARBA" id="ARBA00023118"/>
    </source>
</evidence>
<dbReference type="eggNOG" id="ENOG502QQMH">
    <property type="taxonomic scope" value="Eukaryota"/>
</dbReference>
<dbReference type="GO" id="GO:0051539">
    <property type="term" value="F:4 iron, 4 sulfur cluster binding"/>
    <property type="evidence" value="ECO:0007669"/>
    <property type="project" value="UniProtKB-KW"/>
</dbReference>
<keyword evidence="3" id="KW-0949">S-adenosyl-L-methionine</keyword>
<dbReference type="HOGENOM" id="CLU_049058_1_0_1"/>
<keyword evidence="6" id="KW-0411">Iron-sulfur</keyword>
<evidence type="ECO:0000259" key="8">
    <source>
        <dbReference type="PROSITE" id="PS51918"/>
    </source>
</evidence>
<dbReference type="AlphaFoldDB" id="D4B3U9"/>
<dbReference type="NCBIfam" id="NF038283">
    <property type="entry name" value="viperin_w_prok"/>
    <property type="match status" value="1"/>
</dbReference>
<reference evidence="10" key="1">
    <citation type="journal article" date="2011" name="Genome Biol.">
        <title>Comparative and functional genomics provide insights into the pathogenicity of dermatophytic fungi.</title>
        <authorList>
            <person name="Burmester A."/>
            <person name="Shelest E."/>
            <person name="Gloeckner G."/>
            <person name="Heddergott C."/>
            <person name="Schindler S."/>
            <person name="Staib P."/>
            <person name="Heidel A."/>
            <person name="Felder M."/>
            <person name="Petzold A."/>
            <person name="Szafranski K."/>
            <person name="Feuermann M."/>
            <person name="Pedruzzi I."/>
            <person name="Priebe S."/>
            <person name="Groth M."/>
            <person name="Winkler R."/>
            <person name="Li W."/>
            <person name="Kniemeyer O."/>
            <person name="Schroeckh V."/>
            <person name="Hertweck C."/>
            <person name="Hube B."/>
            <person name="White T.C."/>
            <person name="Platzer M."/>
            <person name="Guthke R."/>
            <person name="Heitman J."/>
            <person name="Woestemeyer J."/>
            <person name="Zipfel P.F."/>
            <person name="Monod M."/>
            <person name="Brakhage A.A."/>
        </authorList>
    </citation>
    <scope>NUCLEOTIDE SEQUENCE [LARGE SCALE GENOMIC DNA]</scope>
    <source>
        <strain evidence="10">ATCC MYA-4681 / CBS 112371</strain>
    </source>
</reference>
<name>D4B3U9_ARTBC</name>
<dbReference type="InterPro" id="IPR058240">
    <property type="entry name" value="rSAM_sf"/>
</dbReference>